<dbReference type="InterPro" id="IPR003439">
    <property type="entry name" value="ABC_transporter-like_ATP-bd"/>
</dbReference>
<dbReference type="CDD" id="cd03223">
    <property type="entry name" value="ABCD_peroxisomal_ALDP"/>
    <property type="match status" value="1"/>
</dbReference>
<dbReference type="SUPFAM" id="SSF90123">
    <property type="entry name" value="ABC transporter transmembrane region"/>
    <property type="match status" value="2"/>
</dbReference>
<keyword evidence="9" id="KW-1185">Reference proteome</keyword>
<dbReference type="Pfam" id="PF06472">
    <property type="entry name" value="ABC_membrane_2"/>
    <property type="match status" value="2"/>
</dbReference>
<protein>
    <recommendedName>
        <fullName evidence="10">ABC transporter D family member 1</fullName>
    </recommendedName>
</protein>
<dbReference type="InterPro" id="IPR036640">
    <property type="entry name" value="ABC1_TM_sf"/>
</dbReference>
<evidence type="ECO:0000259" key="7">
    <source>
        <dbReference type="PROSITE" id="PS50929"/>
    </source>
</evidence>
<evidence type="ECO:0000256" key="3">
    <source>
        <dbReference type="ARBA" id="ARBA00022692"/>
    </source>
</evidence>
<dbReference type="PANTHER" id="PTHR11384:SF56">
    <property type="entry name" value="ABC TRANSPORTER D FAMILY MEMBER 1"/>
    <property type="match status" value="1"/>
</dbReference>
<organism evidence="8 9">
    <name type="scientific">Flemingia macrophylla</name>
    <dbReference type="NCBI Taxonomy" id="520843"/>
    <lineage>
        <taxon>Eukaryota</taxon>
        <taxon>Viridiplantae</taxon>
        <taxon>Streptophyta</taxon>
        <taxon>Embryophyta</taxon>
        <taxon>Tracheophyta</taxon>
        <taxon>Spermatophyta</taxon>
        <taxon>Magnoliopsida</taxon>
        <taxon>eudicotyledons</taxon>
        <taxon>Gunneridae</taxon>
        <taxon>Pentapetalae</taxon>
        <taxon>rosids</taxon>
        <taxon>fabids</taxon>
        <taxon>Fabales</taxon>
        <taxon>Fabaceae</taxon>
        <taxon>Papilionoideae</taxon>
        <taxon>50 kb inversion clade</taxon>
        <taxon>NPAAA clade</taxon>
        <taxon>indigoferoid/millettioid clade</taxon>
        <taxon>Phaseoleae</taxon>
        <taxon>Flemingia</taxon>
    </lineage>
</organism>
<dbReference type="Proteomes" id="UP001603857">
    <property type="component" value="Unassembled WGS sequence"/>
</dbReference>
<keyword evidence="2" id="KW-0813">Transport</keyword>
<evidence type="ECO:0000256" key="1">
    <source>
        <dbReference type="ARBA" id="ARBA00008575"/>
    </source>
</evidence>
<dbReference type="PROSITE" id="PS50893">
    <property type="entry name" value="ABC_TRANSPORTER_2"/>
    <property type="match status" value="1"/>
</dbReference>
<evidence type="ECO:0000256" key="2">
    <source>
        <dbReference type="ARBA" id="ARBA00022448"/>
    </source>
</evidence>
<proteinExistence type="inferred from homology"/>
<reference evidence="8 9" key="1">
    <citation type="submission" date="2024-08" db="EMBL/GenBank/DDBJ databases">
        <title>Insights into the chromosomal genome structure of Flemingia macrophylla.</title>
        <authorList>
            <person name="Ding Y."/>
            <person name="Zhao Y."/>
            <person name="Bi W."/>
            <person name="Wu M."/>
            <person name="Zhao G."/>
            <person name="Gong Y."/>
            <person name="Li W."/>
            <person name="Zhang P."/>
        </authorList>
    </citation>
    <scope>NUCLEOTIDE SEQUENCE [LARGE SCALE GENOMIC DNA]</scope>
    <source>
        <strain evidence="8">DYQJB</strain>
        <tissue evidence="8">Leaf</tissue>
    </source>
</reference>
<dbReference type="PROSITE" id="PS00211">
    <property type="entry name" value="ABC_TRANSPORTER_1"/>
    <property type="match status" value="1"/>
</dbReference>
<keyword evidence="5" id="KW-0472">Membrane</keyword>
<evidence type="ECO:0000256" key="5">
    <source>
        <dbReference type="ARBA" id="ARBA00023136"/>
    </source>
</evidence>
<name>A0ABD1N647_9FABA</name>
<dbReference type="PANTHER" id="PTHR11384">
    <property type="entry name" value="ATP-BINDING CASSETTE, SUB-FAMILY D MEMBER"/>
    <property type="match status" value="1"/>
</dbReference>
<dbReference type="InterPro" id="IPR027417">
    <property type="entry name" value="P-loop_NTPase"/>
</dbReference>
<dbReference type="SUPFAM" id="SSF52540">
    <property type="entry name" value="P-loop containing nucleoside triphosphate hydrolases"/>
    <property type="match status" value="2"/>
</dbReference>
<sequence length="1219" mass="137614">MAGVFWLQGVAGGTAAYVQSRFRVNRHDLLGESYEHNNGKELTNEEVMNGTSAPQNKQKKRGLKSLQVLAAILLSEMGQLGAKNLLALISIVVLRTTLSNRLAKVQGFLFRAAFLRRVPLFFRLISENILLCFLLSTIQSTSKYITGTLSLHFRKILTKLIHSHYFENMVYYKISHVDGRITNPEQRIASDVPRFCSELSEIVQDDLTAVTDGLLYTWRLCSYASPKYVFWILAYVLGAGAAIRNFSPAFGKLMSKEQELEGEYRQLHSRLRTHSESIAFYGGEGREEAHIQKKFRSLVRHMNRVLHDHWWFGMIQDFLLKYLGATVAVILIIEPFFSGHLRPDSSTLGRAEMLSNLRYHTSVIISLFQSLGTLSISARRLNRLSGYADRIHELMAISRELSLENEKITLQRQGSRNCISEANYVGFYGVKARITLSLSSSSGECWTYNSRSEEFEDFDVGESPNGSGKSSLFRVLGGLWPLVSGHIVKPGVGSDLNKEIFYVPQRPYTAVGTLRDQLIYPLTAEQEVEPLTDSGMVELLKNVDLEYLLDRYPPEKEVNWGDELSLGEQQRLGMARLFYHKPKFAILDECTSAVTTDMEERFCAKVLAMGTSCITISHRPALVAFHDVVLSLDGEGGWSVHDRRDESSTELEIDTMKTLETKRQSDAKAVQRAFATNKKVPTVFDRQGARLLAVAFLVVSRTWVSDRIASLNGTTVKFVLEQDKASFIRLIGISVLQSAASSFIAPSIRYLTARLALGGRILLTQHLLKNYLGNNAFYKVFHMASKNIDADQRITHDLEKLTSDLSGLVTGMVKPSVDILWFTWRMKLLTGQRGVAILYAYMLLGLGFLRTVTPDFGDLISREQQLEGTFRFMHERLCTHAESVAFFGGGAREKAMVESRFRELLTHSKYLLKKKWLFGILDDFITKQLPHNVTWGLSLLYAMEHKGDRASITTQGELAHALRFLASVVSQSFLAFGDILELHRKFVELSGGINRIFELEELLDAAQSEDLMNVSALPPVRDSHSTDVISFSKVDIITPTQKMLARELICDIERGESLLVTGPNGSGKSSIFRVLRGLWPIASGRLSRPSNVVDQEVESGCGIFYVPQRPYTCLGTLRDQIIYPLSREEAEVKALTMYGKGENQADTRNLLDTRLKVILESVRLNYLLEREGSNWDANLKWEDILSLGEQQRLGMPRKMQVKYRLQDLVVFCFRDRSKS</sequence>
<dbReference type="InterPro" id="IPR011527">
    <property type="entry name" value="ABC1_TM_dom"/>
</dbReference>
<evidence type="ECO:0008006" key="10">
    <source>
        <dbReference type="Google" id="ProtNLM"/>
    </source>
</evidence>
<gene>
    <name evidence="8" type="ORF">Fmac_004338</name>
</gene>
<dbReference type="InterPro" id="IPR050835">
    <property type="entry name" value="ABC_transporter_sub-D"/>
</dbReference>
<keyword evidence="4" id="KW-1133">Transmembrane helix</keyword>
<dbReference type="InterPro" id="IPR017871">
    <property type="entry name" value="ABC_transporter-like_CS"/>
</dbReference>
<evidence type="ECO:0000313" key="9">
    <source>
        <dbReference type="Proteomes" id="UP001603857"/>
    </source>
</evidence>
<accession>A0ABD1N647</accession>
<feature type="domain" description="ABC transmembrane type-1" evidence="7">
    <location>
        <begin position="129"/>
        <end position="319"/>
    </location>
</feature>
<feature type="domain" description="ABC transporter" evidence="6">
    <location>
        <begin position="403"/>
        <end position="659"/>
    </location>
</feature>
<dbReference type="AlphaFoldDB" id="A0ABD1N647"/>
<dbReference type="PROSITE" id="PS50929">
    <property type="entry name" value="ABC_TM1F"/>
    <property type="match status" value="1"/>
</dbReference>
<evidence type="ECO:0000256" key="4">
    <source>
        <dbReference type="ARBA" id="ARBA00022989"/>
    </source>
</evidence>
<dbReference type="EMBL" id="JBGMDY010000002">
    <property type="protein sequence ID" value="KAL2343053.1"/>
    <property type="molecule type" value="Genomic_DNA"/>
</dbReference>
<keyword evidence="3" id="KW-0812">Transmembrane</keyword>
<comment type="similarity">
    <text evidence="1">Belongs to the ABC transporter superfamily. ABCD family. Peroxisomal fatty acyl CoA transporter (TC 3.A.1.203) subfamily.</text>
</comment>
<comment type="caution">
    <text evidence="8">The sequence shown here is derived from an EMBL/GenBank/DDBJ whole genome shotgun (WGS) entry which is preliminary data.</text>
</comment>
<evidence type="ECO:0000259" key="6">
    <source>
        <dbReference type="PROSITE" id="PS50893"/>
    </source>
</evidence>
<dbReference type="Gene3D" id="3.40.50.300">
    <property type="entry name" value="P-loop containing nucleotide triphosphate hydrolases"/>
    <property type="match status" value="2"/>
</dbReference>
<dbReference type="Pfam" id="PF00005">
    <property type="entry name" value="ABC_tran"/>
    <property type="match status" value="2"/>
</dbReference>
<evidence type="ECO:0000313" key="8">
    <source>
        <dbReference type="EMBL" id="KAL2343053.1"/>
    </source>
</evidence>
<dbReference type="Gene3D" id="1.20.1560.10">
    <property type="entry name" value="ABC transporter type 1, transmembrane domain"/>
    <property type="match status" value="1"/>
</dbReference>